<dbReference type="Proteomes" id="UP000078540">
    <property type="component" value="Unassembled WGS sequence"/>
</dbReference>
<protein>
    <submittedName>
        <fullName evidence="1">Uncharacterized protein</fullName>
    </submittedName>
</protein>
<evidence type="ECO:0000313" key="2">
    <source>
        <dbReference type="Proteomes" id="UP000078540"/>
    </source>
</evidence>
<gene>
    <name evidence="1" type="ORF">ALC53_00636</name>
</gene>
<proteinExistence type="predicted"/>
<dbReference type="EMBL" id="KQ976398">
    <property type="protein sequence ID" value="KYM92699.1"/>
    <property type="molecule type" value="Genomic_DNA"/>
</dbReference>
<evidence type="ECO:0000313" key="1">
    <source>
        <dbReference type="EMBL" id="KYM92699.1"/>
    </source>
</evidence>
<accession>A0A195BVP3</accession>
<sequence length="345" mass="36364">MFVLSMISASVISTSISWSSIFMLCKVFNWFISCTSEVTLTSPFSGDSICIAVMNGVKNCSGSDFTADSRASTATLCGSSLSDALACTFSVTFAVSAIEDSSHDACCGNISARWGTLEFGKEIRSVPLNSTDFPTSTSDSLFSIAVLCLAISEGVLCDEDTSTPALFGNNLSCSSGKFVTSIAAISSIDIGVLDLLICTTLLSASIIDDSPVESSALSIFEEYLSVCEESIVLFVRSSTVDAGISIGNAASTWSKLSVDFVVFNEYFKSSRESTVICSCRVIVRLLGSATSSACTALGTRFASIRTVGSSEWSYRLSDLLLPNLFGGSFSCRQLSVSSLRAASCF</sequence>
<organism evidence="1 2">
    <name type="scientific">Atta colombica</name>
    <dbReference type="NCBI Taxonomy" id="520822"/>
    <lineage>
        <taxon>Eukaryota</taxon>
        <taxon>Metazoa</taxon>
        <taxon>Ecdysozoa</taxon>
        <taxon>Arthropoda</taxon>
        <taxon>Hexapoda</taxon>
        <taxon>Insecta</taxon>
        <taxon>Pterygota</taxon>
        <taxon>Neoptera</taxon>
        <taxon>Endopterygota</taxon>
        <taxon>Hymenoptera</taxon>
        <taxon>Apocrita</taxon>
        <taxon>Aculeata</taxon>
        <taxon>Formicoidea</taxon>
        <taxon>Formicidae</taxon>
        <taxon>Myrmicinae</taxon>
        <taxon>Atta</taxon>
    </lineage>
</organism>
<dbReference type="AlphaFoldDB" id="A0A195BVP3"/>
<keyword evidence="2" id="KW-1185">Reference proteome</keyword>
<reference evidence="1 2" key="1">
    <citation type="submission" date="2015-09" db="EMBL/GenBank/DDBJ databases">
        <title>Atta colombica WGS genome.</title>
        <authorList>
            <person name="Nygaard S."/>
            <person name="Hu H."/>
            <person name="Boomsma J."/>
            <person name="Zhang G."/>
        </authorList>
    </citation>
    <scope>NUCLEOTIDE SEQUENCE [LARGE SCALE GENOMIC DNA]</scope>
    <source>
        <strain evidence="1">Treedump-2</strain>
        <tissue evidence="1">Whole body</tissue>
    </source>
</reference>
<name>A0A195BVP3_9HYME</name>